<gene>
    <name evidence="2" type="ORF">C7440_1789</name>
</gene>
<keyword evidence="1" id="KW-0812">Transmembrane</keyword>
<feature type="transmembrane region" description="Helical" evidence="1">
    <location>
        <begin position="166"/>
        <end position="187"/>
    </location>
</feature>
<feature type="transmembrane region" description="Helical" evidence="1">
    <location>
        <begin position="67"/>
        <end position="88"/>
    </location>
</feature>
<dbReference type="OrthoDB" id="9792271at2"/>
<dbReference type="PIRSF" id="PIRSF026166">
    <property type="entry name" value="UCP026166"/>
    <property type="match status" value="1"/>
</dbReference>
<feature type="transmembrane region" description="Helical" evidence="1">
    <location>
        <begin position="132"/>
        <end position="154"/>
    </location>
</feature>
<feature type="transmembrane region" description="Helical" evidence="1">
    <location>
        <begin position="285"/>
        <end position="305"/>
    </location>
</feature>
<keyword evidence="1" id="KW-1133">Transmembrane helix</keyword>
<feature type="transmembrane region" description="Helical" evidence="1">
    <location>
        <begin position="12"/>
        <end position="29"/>
    </location>
</feature>
<dbReference type="PANTHER" id="PTHR18640:SF5">
    <property type="entry name" value="SODIUM_BILE ACID COTRANSPORTER 7"/>
    <property type="match status" value="1"/>
</dbReference>
<feature type="transmembrane region" description="Helical" evidence="1">
    <location>
        <begin position="233"/>
        <end position="255"/>
    </location>
</feature>
<dbReference type="GO" id="GO:0005886">
    <property type="term" value="C:plasma membrane"/>
    <property type="evidence" value="ECO:0007669"/>
    <property type="project" value="TreeGrafter"/>
</dbReference>
<sequence>MAAKLHLLFDRFTLSLVAVVAAASFFPAHGQGAVVFEWITTFAIALLFFLHGAKLSRQAIIAGAMHWRLHALIFVWTFVVFPLLGWAAYPVLVPLVGEPLAVGVVYLCVLPGTVQSAIAFTSIARGNVPAAVCAASASSLIGILITPLLLRLILGTDTSALSNSALITAIEKISLQILLPFVVGHLARPLVGRWMDAHRKLVLTVDRSSILLVVYTAFSESVVGGLWKTVDAVSLGWLVAACCVLLAVVLVGNMWSTRRLGFGRADEITIVFCGSKKSLATGVPMAGVLFGASAVGPVLLPLMIFHQIQLMVCAMLAQRYPRAEEGDDIAQAKRPATQAR</sequence>
<name>A0A2U1CMQ3_9BURK</name>
<reference evidence="2 3" key="1">
    <citation type="submission" date="2018-04" db="EMBL/GenBank/DDBJ databases">
        <title>Genomic Encyclopedia of Type Strains, Phase IV (KMG-IV): sequencing the most valuable type-strain genomes for metagenomic binning, comparative biology and taxonomic classification.</title>
        <authorList>
            <person name="Goeker M."/>
        </authorList>
    </citation>
    <scope>NUCLEOTIDE SEQUENCE [LARGE SCALE GENOMIC DNA]</scope>
    <source>
        <strain evidence="2 3">DSM 10065</strain>
    </source>
</reference>
<dbReference type="Proteomes" id="UP000246145">
    <property type="component" value="Unassembled WGS sequence"/>
</dbReference>
<feature type="transmembrane region" description="Helical" evidence="1">
    <location>
        <begin position="100"/>
        <end position="120"/>
    </location>
</feature>
<evidence type="ECO:0000313" key="3">
    <source>
        <dbReference type="Proteomes" id="UP000246145"/>
    </source>
</evidence>
<dbReference type="InterPro" id="IPR038770">
    <property type="entry name" value="Na+/solute_symporter_sf"/>
</dbReference>
<dbReference type="Pfam" id="PF13593">
    <property type="entry name" value="SBF_like"/>
    <property type="match status" value="1"/>
</dbReference>
<keyword evidence="1" id="KW-0472">Membrane</keyword>
<organism evidence="2 3">
    <name type="scientific">Pusillimonas noertemannii</name>
    <dbReference type="NCBI Taxonomy" id="305977"/>
    <lineage>
        <taxon>Bacteria</taxon>
        <taxon>Pseudomonadati</taxon>
        <taxon>Pseudomonadota</taxon>
        <taxon>Betaproteobacteria</taxon>
        <taxon>Burkholderiales</taxon>
        <taxon>Alcaligenaceae</taxon>
        <taxon>Pusillimonas</taxon>
    </lineage>
</organism>
<feature type="transmembrane region" description="Helical" evidence="1">
    <location>
        <begin position="35"/>
        <end position="55"/>
    </location>
</feature>
<accession>A0A2U1CMQ3</accession>
<protein>
    <submittedName>
        <fullName evidence="2">Sodium/bile acid cotransporter 7</fullName>
    </submittedName>
</protein>
<comment type="caution">
    <text evidence="2">The sequence shown here is derived from an EMBL/GenBank/DDBJ whole genome shotgun (WGS) entry which is preliminary data.</text>
</comment>
<keyword evidence="3" id="KW-1185">Reference proteome</keyword>
<dbReference type="Gene3D" id="1.20.1530.20">
    <property type="match status" value="1"/>
</dbReference>
<dbReference type="EMBL" id="QEKO01000002">
    <property type="protein sequence ID" value="PVY62296.1"/>
    <property type="molecule type" value="Genomic_DNA"/>
</dbReference>
<dbReference type="InterPro" id="IPR016833">
    <property type="entry name" value="Put_Na-Bile_cotransptr"/>
</dbReference>
<feature type="transmembrane region" description="Helical" evidence="1">
    <location>
        <begin position="208"/>
        <end position="227"/>
    </location>
</feature>
<dbReference type="PANTHER" id="PTHR18640">
    <property type="entry name" value="SOLUTE CARRIER FAMILY 10 MEMBER 7"/>
    <property type="match status" value="1"/>
</dbReference>
<dbReference type="STRING" id="1231391.GCA_000308195_01838"/>
<dbReference type="AlphaFoldDB" id="A0A2U1CMQ3"/>
<evidence type="ECO:0000256" key="1">
    <source>
        <dbReference type="SAM" id="Phobius"/>
    </source>
</evidence>
<dbReference type="RefSeq" id="WP_116518273.1">
    <property type="nucleotide sequence ID" value="NZ_JACCEX010000002.1"/>
</dbReference>
<proteinExistence type="predicted"/>
<evidence type="ECO:0000313" key="2">
    <source>
        <dbReference type="EMBL" id="PVY62296.1"/>
    </source>
</evidence>